<name>W0ECF9_9FIRM</name>
<dbReference type="HOGENOM" id="CLU_483755_0_0_9"/>
<keyword evidence="2" id="KW-1185">Reference proteome</keyword>
<dbReference type="Pfam" id="PF16510">
    <property type="entry name" value="P22_portal"/>
    <property type="match status" value="1"/>
</dbReference>
<dbReference type="EMBL" id="CP007032">
    <property type="protein sequence ID" value="AHF08570.1"/>
    <property type="molecule type" value="Genomic_DNA"/>
</dbReference>
<gene>
    <name evidence="1" type="ORF">DESME_08930</name>
</gene>
<evidence type="ECO:0000313" key="1">
    <source>
        <dbReference type="EMBL" id="AHF08570.1"/>
    </source>
</evidence>
<dbReference type="AlphaFoldDB" id="W0ECF9"/>
<dbReference type="STRING" id="871968.DESME_08930"/>
<accession>W0ECF9</accession>
<organism evidence="1 2">
    <name type="scientific">Desulfitobacterium metallireducens DSM 15288</name>
    <dbReference type="NCBI Taxonomy" id="871968"/>
    <lineage>
        <taxon>Bacteria</taxon>
        <taxon>Bacillati</taxon>
        <taxon>Bacillota</taxon>
        <taxon>Clostridia</taxon>
        <taxon>Eubacteriales</taxon>
        <taxon>Desulfitobacteriaceae</taxon>
        <taxon>Desulfitobacterium</taxon>
    </lineage>
</organism>
<reference evidence="1 2" key="1">
    <citation type="submission" date="2013-12" db="EMBL/GenBank/DDBJ databases">
        <authorList>
            <consortium name="DOE Joint Genome Institute"/>
            <person name="Smidt H."/>
            <person name="Huntemann M."/>
            <person name="Han J."/>
            <person name="Chen A."/>
            <person name="Kyrpides N."/>
            <person name="Mavromatis K."/>
            <person name="Markowitz V."/>
            <person name="Palaniappan K."/>
            <person name="Ivanova N."/>
            <person name="Schaumberg A."/>
            <person name="Pati A."/>
            <person name="Liolios K."/>
            <person name="Nordberg H.P."/>
            <person name="Cantor M.N."/>
            <person name="Hua S.X."/>
            <person name="Woyke T."/>
        </authorList>
    </citation>
    <scope>NUCLEOTIDE SEQUENCE [LARGE SCALE GENOMIC DNA]</scope>
    <source>
        <strain evidence="2">DSM 15288</strain>
    </source>
</reference>
<evidence type="ECO:0000313" key="2">
    <source>
        <dbReference type="Proteomes" id="UP000010847"/>
    </source>
</evidence>
<dbReference type="RefSeq" id="WP_025248735.1">
    <property type="nucleotide sequence ID" value="NZ_CP007032.1"/>
</dbReference>
<dbReference type="KEGG" id="dmt:DESME_08930"/>
<dbReference type="InterPro" id="IPR032427">
    <property type="entry name" value="P22_portal"/>
</dbReference>
<protein>
    <submittedName>
        <fullName evidence="1">Uncharacterized protein</fullName>
    </submittedName>
</protein>
<dbReference type="OrthoDB" id="2541949at2"/>
<dbReference type="eggNOG" id="ENOG5032XHK">
    <property type="taxonomic scope" value="Bacteria"/>
</dbReference>
<sequence>MAKIIAKDPASVNEEESVTFIEDRIKEGKNPPLEQQWAVNIAFLTGKQWIVYDKSSQKIVERPKDDWWEERVTINRIRPVVRTELAKITKSKIQFNVIPASNEEEDIDASKVGTQAIDFVWRNTNMDEKRFKSALWQITTGTSIQKTFWNDSLGEEVQLNTLDEHGNFALDEKGNEITQTKRLGDIDNSVVSPFDFVFDPSATEFDNAKWCCERILKTVDEVKDTYDVEVSPEGGLSSTNIFNGILANVNGQQSDFKPISMENGVVVKEYWEKPSKKYPKGRHITIANGKLLQFEDNPYDILPYFLTPHNLVPGRVYGSSNIEDLIPVQREYNKTRTQRRLNQTRTGNPRFLYQINSLIDEPTNEPGEKLGYKKGYNQPNWETPPSEPGHIQAELDLQLRDFEDISGIHEVSSGTAPTGVKSGIAIAFLGEQDETKFGPIIHNIETTYENWAKFVLVLMQKYYIEPRMIKIVGKNGQVNVKEFQGSDLKGNKDVKVVSGSAMPKSTVARQNFVLDLWDRKILSDPPYNILGFTLIFSCFHRIPNLPKKLITDKIRIECIIQRN</sequence>
<proteinExistence type="predicted"/>
<dbReference type="Proteomes" id="UP000010847">
    <property type="component" value="Chromosome"/>
</dbReference>